<name>A0A0A9AFT7_ARUDO</name>
<sequence>MLHHFWEVALWLFPKLLHFLAVVTVY</sequence>
<accession>A0A0A9AFT7</accession>
<evidence type="ECO:0000313" key="1">
    <source>
        <dbReference type="EMBL" id="JAD48738.1"/>
    </source>
</evidence>
<dbReference type="AlphaFoldDB" id="A0A0A9AFT7"/>
<proteinExistence type="predicted"/>
<dbReference type="EMBL" id="GBRH01249157">
    <property type="protein sequence ID" value="JAD48738.1"/>
    <property type="molecule type" value="Transcribed_RNA"/>
</dbReference>
<reference evidence="1" key="2">
    <citation type="journal article" date="2015" name="Data Brief">
        <title>Shoot transcriptome of the giant reed, Arundo donax.</title>
        <authorList>
            <person name="Barrero R.A."/>
            <person name="Guerrero F.D."/>
            <person name="Moolhuijzen P."/>
            <person name="Goolsby J.A."/>
            <person name="Tidwell J."/>
            <person name="Bellgard S.E."/>
            <person name="Bellgard M.I."/>
        </authorList>
    </citation>
    <scope>NUCLEOTIDE SEQUENCE</scope>
    <source>
        <tissue evidence="1">Shoot tissue taken approximately 20 cm above the soil surface</tissue>
    </source>
</reference>
<protein>
    <submittedName>
        <fullName evidence="1">Uncharacterized protein</fullName>
    </submittedName>
</protein>
<reference evidence="1" key="1">
    <citation type="submission" date="2014-09" db="EMBL/GenBank/DDBJ databases">
        <authorList>
            <person name="Magalhaes I.L.F."/>
            <person name="Oliveira U."/>
            <person name="Santos F.R."/>
            <person name="Vidigal T.H.D.A."/>
            <person name="Brescovit A.D."/>
            <person name="Santos A.J."/>
        </authorList>
    </citation>
    <scope>NUCLEOTIDE SEQUENCE</scope>
    <source>
        <tissue evidence="1">Shoot tissue taken approximately 20 cm above the soil surface</tissue>
    </source>
</reference>
<organism evidence="1">
    <name type="scientific">Arundo donax</name>
    <name type="common">Giant reed</name>
    <name type="synonym">Donax arundinaceus</name>
    <dbReference type="NCBI Taxonomy" id="35708"/>
    <lineage>
        <taxon>Eukaryota</taxon>
        <taxon>Viridiplantae</taxon>
        <taxon>Streptophyta</taxon>
        <taxon>Embryophyta</taxon>
        <taxon>Tracheophyta</taxon>
        <taxon>Spermatophyta</taxon>
        <taxon>Magnoliopsida</taxon>
        <taxon>Liliopsida</taxon>
        <taxon>Poales</taxon>
        <taxon>Poaceae</taxon>
        <taxon>PACMAD clade</taxon>
        <taxon>Arundinoideae</taxon>
        <taxon>Arundineae</taxon>
        <taxon>Arundo</taxon>
    </lineage>
</organism>